<proteinExistence type="predicted"/>
<gene>
    <name evidence="2" type="ORF">E5J99_10975</name>
</gene>
<name>A0A4Z0PMD0_9BACT</name>
<evidence type="ECO:0000313" key="3">
    <source>
        <dbReference type="Proteomes" id="UP000297739"/>
    </source>
</evidence>
<keyword evidence="3" id="KW-1185">Reference proteome</keyword>
<dbReference type="OrthoDB" id="885543at2"/>
<feature type="chain" id="PRO_5021217953" description="Quinol oxidase subunit 4" evidence="1">
    <location>
        <begin position="29"/>
        <end position="103"/>
    </location>
</feature>
<protein>
    <recommendedName>
        <fullName evidence="4">Quinol oxidase subunit 4</fullName>
    </recommendedName>
</protein>
<evidence type="ECO:0008006" key="4">
    <source>
        <dbReference type="Google" id="ProtNLM"/>
    </source>
</evidence>
<dbReference type="RefSeq" id="WP_135497822.1">
    <property type="nucleotide sequence ID" value="NZ_SRLD01000019.1"/>
</dbReference>
<accession>A0A4Z0PMD0</accession>
<comment type="caution">
    <text evidence="2">The sequence shown here is derived from an EMBL/GenBank/DDBJ whole genome shotgun (WGS) entry which is preliminary data.</text>
</comment>
<keyword evidence="1" id="KW-0732">Signal</keyword>
<dbReference type="Proteomes" id="UP000297739">
    <property type="component" value="Unassembled WGS sequence"/>
</dbReference>
<feature type="signal peptide" evidence="1">
    <location>
        <begin position="1"/>
        <end position="28"/>
    </location>
</feature>
<organism evidence="2 3">
    <name type="scientific">Hymenobacter elongatus</name>
    <dbReference type="NCBI Taxonomy" id="877208"/>
    <lineage>
        <taxon>Bacteria</taxon>
        <taxon>Pseudomonadati</taxon>
        <taxon>Bacteroidota</taxon>
        <taxon>Cytophagia</taxon>
        <taxon>Cytophagales</taxon>
        <taxon>Hymenobacteraceae</taxon>
        <taxon>Hymenobacter</taxon>
    </lineage>
</organism>
<evidence type="ECO:0000313" key="2">
    <source>
        <dbReference type="EMBL" id="TGE15948.1"/>
    </source>
</evidence>
<dbReference type="AlphaFoldDB" id="A0A4Z0PMD0"/>
<reference evidence="2 3" key="1">
    <citation type="submission" date="2019-04" db="EMBL/GenBank/DDBJ databases">
        <authorList>
            <person name="Feng G."/>
            <person name="Zhang J."/>
            <person name="Zhu H."/>
        </authorList>
    </citation>
    <scope>NUCLEOTIDE SEQUENCE [LARGE SCALE GENOMIC DNA]</scope>
    <source>
        <strain evidence="2 3">JCM 17223</strain>
    </source>
</reference>
<dbReference type="EMBL" id="SRLD01000019">
    <property type="protein sequence ID" value="TGE15948.1"/>
    <property type="molecule type" value="Genomic_DNA"/>
</dbReference>
<evidence type="ECO:0000256" key="1">
    <source>
        <dbReference type="SAM" id="SignalP"/>
    </source>
</evidence>
<sequence>MTFFLFRGLRRLLALGLLSCLLSVTCHPYRIPNPTGPPRPKVTKAKKVDNEAADGRSLDVATEAKPIKNRYDKHDMLKKPKYKSRRLKKKVGQRTIFGFPLPF</sequence>